<dbReference type="Proteomes" id="UP000283210">
    <property type="component" value="Chromosome 1"/>
</dbReference>
<keyword evidence="3" id="KW-1185">Reference proteome</keyword>
<feature type="region of interest" description="Disordered" evidence="1">
    <location>
        <begin position="1"/>
        <end position="27"/>
    </location>
</feature>
<evidence type="ECO:0000313" key="2">
    <source>
        <dbReference type="EMBL" id="RVE76389.1"/>
    </source>
</evidence>
<name>A0A3S2PI35_ORYJA</name>
<dbReference type="AlphaFoldDB" id="A0A3S2PI35"/>
<organism evidence="2 3">
    <name type="scientific">Oryzias javanicus</name>
    <name type="common">Javanese ricefish</name>
    <name type="synonym">Aplocheilus javanicus</name>
    <dbReference type="NCBI Taxonomy" id="123683"/>
    <lineage>
        <taxon>Eukaryota</taxon>
        <taxon>Metazoa</taxon>
        <taxon>Chordata</taxon>
        <taxon>Craniata</taxon>
        <taxon>Vertebrata</taxon>
        <taxon>Euteleostomi</taxon>
        <taxon>Actinopterygii</taxon>
        <taxon>Neopterygii</taxon>
        <taxon>Teleostei</taxon>
        <taxon>Neoteleostei</taxon>
        <taxon>Acanthomorphata</taxon>
        <taxon>Ovalentaria</taxon>
        <taxon>Atherinomorphae</taxon>
        <taxon>Beloniformes</taxon>
        <taxon>Adrianichthyidae</taxon>
        <taxon>Oryziinae</taxon>
        <taxon>Oryzias</taxon>
    </lineage>
</organism>
<gene>
    <name evidence="2" type="ORF">OJAV_G00007440</name>
</gene>
<proteinExistence type="predicted"/>
<protein>
    <submittedName>
        <fullName evidence="2">Uncharacterized protein</fullName>
    </submittedName>
</protein>
<accession>A0A3S2PI35</accession>
<reference evidence="2 3" key="2">
    <citation type="submission" date="2019-01" db="EMBL/GenBank/DDBJ databases">
        <title>A chromosome length genome reference of the Java medaka (oryzias javanicus).</title>
        <authorList>
            <person name="Herpin A."/>
            <person name="Takehana Y."/>
            <person name="Naruse K."/>
            <person name="Ansai S."/>
            <person name="Kawaguchi M."/>
        </authorList>
    </citation>
    <scope>NUCLEOTIDE SEQUENCE [LARGE SCALE GENOMIC DNA]</scope>
    <source>
        <strain evidence="2">RS831</strain>
        <tissue evidence="2">Whole body</tissue>
    </source>
</reference>
<evidence type="ECO:0000313" key="3">
    <source>
        <dbReference type="Proteomes" id="UP000283210"/>
    </source>
</evidence>
<evidence type="ECO:0000256" key="1">
    <source>
        <dbReference type="SAM" id="MobiDB-lite"/>
    </source>
</evidence>
<sequence length="72" mass="7087">MFAPAPQPGGEPTRAPPGSMTAWPQGRGGQVIISQRTSAGLSEHTAAEDRVHAPAAGTAAAAVAAGELDAVL</sequence>
<dbReference type="EMBL" id="CM012437">
    <property type="protein sequence ID" value="RVE76389.1"/>
    <property type="molecule type" value="Genomic_DNA"/>
</dbReference>
<reference evidence="2 3" key="1">
    <citation type="submission" date="2018-11" db="EMBL/GenBank/DDBJ databases">
        <authorList>
            <person name="Lopez-Roques C."/>
            <person name="Donnadieu C."/>
            <person name="Bouchez O."/>
            <person name="Klopp C."/>
            <person name="Cabau C."/>
            <person name="Zahm M."/>
        </authorList>
    </citation>
    <scope>NUCLEOTIDE SEQUENCE [LARGE SCALE GENOMIC DNA]</scope>
    <source>
        <strain evidence="2">RS831</strain>
        <tissue evidence="2">Whole body</tissue>
    </source>
</reference>